<evidence type="ECO:0000256" key="4">
    <source>
        <dbReference type="ARBA" id="ARBA00023163"/>
    </source>
</evidence>
<dbReference type="Pfam" id="PF08281">
    <property type="entry name" value="Sigma70_r4_2"/>
    <property type="match status" value="1"/>
</dbReference>
<dbReference type="InterPro" id="IPR039425">
    <property type="entry name" value="RNA_pol_sigma-70-like"/>
</dbReference>
<comment type="similarity">
    <text evidence="1">Belongs to the sigma-70 factor family. ECF subfamily.</text>
</comment>
<proteinExistence type="inferred from homology"/>
<dbReference type="InterPro" id="IPR014284">
    <property type="entry name" value="RNA_pol_sigma-70_dom"/>
</dbReference>
<dbReference type="InterPro" id="IPR013249">
    <property type="entry name" value="RNA_pol_sigma70_r4_t2"/>
</dbReference>
<dbReference type="SUPFAM" id="SSF88659">
    <property type="entry name" value="Sigma3 and sigma4 domains of RNA polymerase sigma factors"/>
    <property type="match status" value="1"/>
</dbReference>
<evidence type="ECO:0000259" key="6">
    <source>
        <dbReference type="Pfam" id="PF08281"/>
    </source>
</evidence>
<dbReference type="Pfam" id="PF04542">
    <property type="entry name" value="Sigma70_r2"/>
    <property type="match status" value="1"/>
</dbReference>
<feature type="domain" description="RNA polymerase sigma-70 region 2" evidence="5">
    <location>
        <begin position="26"/>
        <end position="88"/>
    </location>
</feature>
<dbReference type="InterPro" id="IPR013325">
    <property type="entry name" value="RNA_pol_sigma_r2"/>
</dbReference>
<evidence type="ECO:0000256" key="3">
    <source>
        <dbReference type="ARBA" id="ARBA00023082"/>
    </source>
</evidence>
<dbReference type="CDD" id="cd06171">
    <property type="entry name" value="Sigma70_r4"/>
    <property type="match status" value="1"/>
</dbReference>
<keyword evidence="3" id="KW-0731">Sigma factor</keyword>
<dbReference type="InterPro" id="IPR013324">
    <property type="entry name" value="RNA_pol_sigma_r3/r4-like"/>
</dbReference>
<feature type="domain" description="RNA polymerase sigma factor 70 region 4 type 2" evidence="6">
    <location>
        <begin position="113"/>
        <end position="163"/>
    </location>
</feature>
<dbReference type="NCBIfam" id="TIGR02937">
    <property type="entry name" value="sigma70-ECF"/>
    <property type="match status" value="1"/>
</dbReference>
<dbReference type="GO" id="GO:0003677">
    <property type="term" value="F:DNA binding"/>
    <property type="evidence" value="ECO:0007669"/>
    <property type="project" value="InterPro"/>
</dbReference>
<comment type="caution">
    <text evidence="7">The sequence shown here is derived from an EMBL/GenBank/DDBJ whole genome shotgun (WGS) entry which is preliminary data.</text>
</comment>
<dbReference type="SUPFAM" id="SSF88946">
    <property type="entry name" value="Sigma2 domain of RNA polymerase sigma factors"/>
    <property type="match status" value="1"/>
</dbReference>
<sequence length="171" mass="20320">MEEIFLVKKAKAGDKEALVSLIMAKKSEYYKLAYIYMKNSEDSLDALEDMIVILYQKINTLKKEEAFYPWSKKILVSCCLRKIRREKKIILVDNWEQKDDRNHYHSKEQQIDIEKELNKLSPKHQEAIRLKYYLDMDYQTISKITNTSLGTVKSRVFYALKKLKESFGGEY</sequence>
<dbReference type="AlphaFoldDB" id="A0AAE3L090"/>
<dbReference type="Proteomes" id="UP001205748">
    <property type="component" value="Unassembled WGS sequence"/>
</dbReference>
<dbReference type="GO" id="GO:0016987">
    <property type="term" value="F:sigma factor activity"/>
    <property type="evidence" value="ECO:0007669"/>
    <property type="project" value="UniProtKB-KW"/>
</dbReference>
<dbReference type="Gene3D" id="1.10.10.10">
    <property type="entry name" value="Winged helix-like DNA-binding domain superfamily/Winged helix DNA-binding domain"/>
    <property type="match status" value="1"/>
</dbReference>
<dbReference type="Gene3D" id="1.10.1740.10">
    <property type="match status" value="1"/>
</dbReference>
<dbReference type="InterPro" id="IPR007627">
    <property type="entry name" value="RNA_pol_sigma70_r2"/>
</dbReference>
<reference evidence="7" key="1">
    <citation type="submission" date="2022-07" db="EMBL/GenBank/DDBJ databases">
        <title>Enhanced cultured diversity of the mouse gut microbiota enables custom-made synthetic communities.</title>
        <authorList>
            <person name="Afrizal A."/>
        </authorList>
    </citation>
    <scope>NUCLEOTIDE SEQUENCE</scope>
    <source>
        <strain evidence="7">DSM 28593</strain>
    </source>
</reference>
<dbReference type="GO" id="GO:0006352">
    <property type="term" value="P:DNA-templated transcription initiation"/>
    <property type="evidence" value="ECO:0007669"/>
    <property type="project" value="InterPro"/>
</dbReference>
<organism evidence="7 8">
    <name type="scientific">Irregularibacter muris</name>
    <dbReference type="NCBI Taxonomy" id="1796619"/>
    <lineage>
        <taxon>Bacteria</taxon>
        <taxon>Bacillati</taxon>
        <taxon>Bacillota</taxon>
        <taxon>Clostridia</taxon>
        <taxon>Eubacteriales</taxon>
        <taxon>Eubacteriaceae</taxon>
        <taxon>Irregularibacter</taxon>
    </lineage>
</organism>
<protein>
    <submittedName>
        <fullName evidence="7">RNA polymerase sigma factor</fullName>
    </submittedName>
</protein>
<accession>A0AAE3L090</accession>
<dbReference type="EMBL" id="JANKAS010000016">
    <property type="protein sequence ID" value="MCR1899941.1"/>
    <property type="molecule type" value="Genomic_DNA"/>
</dbReference>
<evidence type="ECO:0000256" key="1">
    <source>
        <dbReference type="ARBA" id="ARBA00010641"/>
    </source>
</evidence>
<evidence type="ECO:0000259" key="5">
    <source>
        <dbReference type="Pfam" id="PF04542"/>
    </source>
</evidence>
<keyword evidence="2" id="KW-0805">Transcription regulation</keyword>
<dbReference type="PANTHER" id="PTHR43133:SF51">
    <property type="entry name" value="RNA POLYMERASE SIGMA FACTOR"/>
    <property type="match status" value="1"/>
</dbReference>
<evidence type="ECO:0000313" key="7">
    <source>
        <dbReference type="EMBL" id="MCR1899941.1"/>
    </source>
</evidence>
<keyword evidence="4" id="KW-0804">Transcription</keyword>
<gene>
    <name evidence="7" type="ORF">NSA47_13270</name>
</gene>
<evidence type="ECO:0000313" key="8">
    <source>
        <dbReference type="Proteomes" id="UP001205748"/>
    </source>
</evidence>
<name>A0AAE3L090_9FIRM</name>
<dbReference type="RefSeq" id="WP_257532770.1">
    <property type="nucleotide sequence ID" value="NZ_JANKAS010000016.1"/>
</dbReference>
<dbReference type="PANTHER" id="PTHR43133">
    <property type="entry name" value="RNA POLYMERASE ECF-TYPE SIGMA FACTO"/>
    <property type="match status" value="1"/>
</dbReference>
<keyword evidence="8" id="KW-1185">Reference proteome</keyword>
<dbReference type="InterPro" id="IPR036388">
    <property type="entry name" value="WH-like_DNA-bd_sf"/>
</dbReference>
<evidence type="ECO:0000256" key="2">
    <source>
        <dbReference type="ARBA" id="ARBA00023015"/>
    </source>
</evidence>